<organism evidence="2 3">
    <name type="scientific">Henosepilachna vigintioctopunctata</name>
    <dbReference type="NCBI Taxonomy" id="420089"/>
    <lineage>
        <taxon>Eukaryota</taxon>
        <taxon>Metazoa</taxon>
        <taxon>Ecdysozoa</taxon>
        <taxon>Arthropoda</taxon>
        <taxon>Hexapoda</taxon>
        <taxon>Insecta</taxon>
        <taxon>Pterygota</taxon>
        <taxon>Neoptera</taxon>
        <taxon>Endopterygota</taxon>
        <taxon>Coleoptera</taxon>
        <taxon>Polyphaga</taxon>
        <taxon>Cucujiformia</taxon>
        <taxon>Coccinelloidea</taxon>
        <taxon>Coccinellidae</taxon>
        <taxon>Epilachninae</taxon>
        <taxon>Epilachnini</taxon>
        <taxon>Henosepilachna</taxon>
    </lineage>
</organism>
<keyword evidence="3" id="KW-1185">Reference proteome</keyword>
<proteinExistence type="predicted"/>
<evidence type="ECO:0000313" key="3">
    <source>
        <dbReference type="Proteomes" id="UP001431783"/>
    </source>
</evidence>
<name>A0AAW1UGJ2_9CUCU</name>
<evidence type="ECO:0000313" key="2">
    <source>
        <dbReference type="EMBL" id="KAK9882672.1"/>
    </source>
</evidence>
<feature type="region of interest" description="Disordered" evidence="1">
    <location>
        <begin position="22"/>
        <end position="48"/>
    </location>
</feature>
<accession>A0AAW1UGJ2</accession>
<evidence type="ECO:0000256" key="1">
    <source>
        <dbReference type="SAM" id="MobiDB-lite"/>
    </source>
</evidence>
<gene>
    <name evidence="2" type="ORF">WA026_022723</name>
</gene>
<dbReference type="EMBL" id="JARQZJ010000080">
    <property type="protein sequence ID" value="KAK9882672.1"/>
    <property type="molecule type" value="Genomic_DNA"/>
</dbReference>
<dbReference type="AlphaFoldDB" id="A0AAW1UGJ2"/>
<reference evidence="2 3" key="1">
    <citation type="submission" date="2023-03" db="EMBL/GenBank/DDBJ databases">
        <title>Genome insight into feeding habits of ladybird beetles.</title>
        <authorList>
            <person name="Li H.-S."/>
            <person name="Huang Y.-H."/>
            <person name="Pang H."/>
        </authorList>
    </citation>
    <scope>NUCLEOTIDE SEQUENCE [LARGE SCALE GENOMIC DNA]</scope>
    <source>
        <strain evidence="2">SYSU_2023b</strain>
        <tissue evidence="2">Whole body</tissue>
    </source>
</reference>
<dbReference type="Proteomes" id="UP001431783">
    <property type="component" value="Unassembled WGS sequence"/>
</dbReference>
<protein>
    <submittedName>
        <fullName evidence="2">Uncharacterized protein</fullName>
    </submittedName>
</protein>
<sequence length="83" mass="10058">MEEKIVEYKKQLEELQQKYEKFKEDYTKTTSANEESNQKNKTKNENQNLKDMVARQYTSMNELSEKLEKNYLTYQYRVSSSVL</sequence>
<comment type="caution">
    <text evidence="2">The sequence shown here is derived from an EMBL/GenBank/DDBJ whole genome shotgun (WGS) entry which is preliminary data.</text>
</comment>